<reference evidence="1 2" key="1">
    <citation type="journal article" date="2017" name="Proc. Natl. Acad. Sci. U.S.A.">
        <title>Simulation of Deepwater Horizon oil plume reveals substrate specialization within a complex community of hydrocarbon-degraders.</title>
        <authorList>
            <person name="Hu P."/>
            <person name="Dubinsky E.A."/>
            <person name="Probst A.J."/>
            <person name="Wang J."/>
            <person name="Sieber C.M.K."/>
            <person name="Tom L.M."/>
            <person name="Gardinali P."/>
            <person name="Banfield J.F."/>
            <person name="Atlas R.M."/>
            <person name="Andersen G.L."/>
        </authorList>
    </citation>
    <scope>NUCLEOTIDE SEQUENCE [LARGE SCALE GENOMIC DNA]</scope>
    <source>
        <strain evidence="1">35_9_T64</strain>
    </source>
</reference>
<evidence type="ECO:0000313" key="2">
    <source>
        <dbReference type="Proteomes" id="UP000196102"/>
    </source>
</evidence>
<dbReference type="NCBIfam" id="TIGR04131">
    <property type="entry name" value="Bac_Flav_CTERM"/>
    <property type="match status" value="1"/>
</dbReference>
<evidence type="ECO:0000313" key="1">
    <source>
        <dbReference type="EMBL" id="OUS20113.1"/>
    </source>
</evidence>
<dbReference type="Proteomes" id="UP000196102">
    <property type="component" value="Unassembled WGS sequence"/>
</dbReference>
<name>A0A1Z8BBZ7_9FLAO</name>
<protein>
    <submittedName>
        <fullName evidence="1">Uncharacterized protein</fullName>
    </submittedName>
</protein>
<organism evidence="1 2">
    <name type="scientific">Nonlabens dokdonensis</name>
    <dbReference type="NCBI Taxonomy" id="328515"/>
    <lineage>
        <taxon>Bacteria</taxon>
        <taxon>Pseudomonadati</taxon>
        <taxon>Bacteroidota</taxon>
        <taxon>Flavobacteriia</taxon>
        <taxon>Flavobacteriales</taxon>
        <taxon>Flavobacteriaceae</taxon>
        <taxon>Nonlabens</taxon>
    </lineage>
</organism>
<proteinExistence type="predicted"/>
<dbReference type="EMBL" id="MAAX01000029">
    <property type="protein sequence ID" value="OUS20113.1"/>
    <property type="molecule type" value="Genomic_DNA"/>
</dbReference>
<dbReference type="Pfam" id="PF13585">
    <property type="entry name" value="CHU_C"/>
    <property type="match status" value="1"/>
</dbReference>
<accession>A0A1Z8BBZ7</accession>
<sequence>MLPIFINNIFDRSFTLPDDSGFRFPWNGAPGDEIRITAQSNTQIFPGDDVRIGIFFTIDSSLTPGTIVTNCVDLTADIVLNNAPNLPTGNESCIDLLIEAPSMDVCINKNVRLADSLNPFVTSITNISPNDEVEFEICVQNNGSLDFNGRMEDILDPKYEFISVDNSNMPLGVTFTQNGQNLIWDNLNVDQTCDVFEYDTGCAITGIFYCARVKARVRPQTVAGNIDNNASLIDNSGVILETSDFAKVNVIESSVFVIRKEVSVDNINFQSAPLVIDPNCDNTVFYRITVENIGNRDATQFLLFDELPFLGDVFYPTSLGRNSTFSFMNATSTTSDFNTSYLNYYPSFNFSPSNFNCNSTPIGTSSFDASSRTIRFENSRTLTNVDIFEVVIELELPNSLTSNDIAINSAYVVNCAVPGSIISTSSITSPAIIDIQKTVEAGFDISTDLCSTSAAVDLFSLIPGNPDAGGTISPVLASGSNIFDPAIDVAGTYTYTVTGTPSCATDSSEITITITPQPDPGLDATITLCETDTAVNLFNFLNGTPDNGGSWTPLLMSNSGIFDPAIDPAGTYTYSIPSLNSCPGVSANVTVIINSAANAGMDNSIDLCSTDNPVDLTSLLLGAPDLGGTWSPALASGTSMFDPSIDLANTYTYTVSGNAPCTDDTSQLNISITTAPDPGIDGTVDICANANSIDLFNSINGTPQPGGVWTPTLNSGSGIFDPSIDLAGNYMYTIAATGSCPPVSSQVSVNITPAPDPGLDSIVNICTTGPEINLITLLDGTPENGGVWSPTLASGTGLFDPALDNEGIYTYTVSRNGCNDESSLLQIIFNPDVVIASANDQEECDAIGDNDGLTLFDLSIEESAILNGLNTTDHTITYHLSNEDALNGNNSVNVNYTNSNITETIYVRVENNTTGCFSITTFSITGIKLPESQLFDEYEACLNENGVPINPSRLPILDTQLSNASYEFNWFYEGNPIAGAVNSTYTANAIGNYSVEITDRNTGCVNVDETAVIQEPYLVAQAILITNQFDRNPTIEVNVLNDRGDTYLYRLDNGPWQESNRFENPEDGIHTISVKGPNSCGIATDRILVLRYPRFFTPNNDNFNDYWQIENLRDRDGNKLYIYDRFGKLLKQLSLDGPGWDGTYNNKPLPSSDYWFTIEYVDPNTGEEAVLKSHFSLKR</sequence>
<dbReference type="InterPro" id="IPR026341">
    <property type="entry name" value="T9SS_type_B"/>
</dbReference>
<comment type="caution">
    <text evidence="1">The sequence shown here is derived from an EMBL/GenBank/DDBJ whole genome shotgun (WGS) entry which is preliminary data.</text>
</comment>
<gene>
    <name evidence="1" type="ORF">A9Q93_02015</name>
</gene>
<dbReference type="AlphaFoldDB" id="A0A1Z8BBZ7"/>
<dbReference type="RefSeq" id="WP_303685715.1">
    <property type="nucleotide sequence ID" value="NZ_MAAX01000029.1"/>
</dbReference>